<keyword evidence="1" id="KW-0812">Transmembrane</keyword>
<gene>
    <name evidence="2" type="ORF">E6K81_12350</name>
</gene>
<dbReference type="AlphaFoldDB" id="A0A538U3S8"/>
<dbReference type="EMBL" id="VBPB01000218">
    <property type="protein sequence ID" value="TMQ70556.1"/>
    <property type="molecule type" value="Genomic_DNA"/>
</dbReference>
<sequence length="68" mass="7415">MSDLIRGFARDEHGEGLIEYGMLAAFVASLAFATLLLDPLHIRGSVVRAFNKAVNALLLICQGDLDQR</sequence>
<accession>A0A538U3S8</accession>
<dbReference type="Proteomes" id="UP000319771">
    <property type="component" value="Unassembled WGS sequence"/>
</dbReference>
<feature type="transmembrane region" description="Helical" evidence="1">
    <location>
        <begin position="20"/>
        <end position="40"/>
    </location>
</feature>
<name>A0A538U3S8_UNCEI</name>
<comment type="caution">
    <text evidence="2">The sequence shown here is derived from an EMBL/GenBank/DDBJ whole genome shotgun (WGS) entry which is preliminary data.</text>
</comment>
<evidence type="ECO:0000256" key="1">
    <source>
        <dbReference type="SAM" id="Phobius"/>
    </source>
</evidence>
<organism evidence="2 3">
    <name type="scientific">Eiseniibacteriota bacterium</name>
    <dbReference type="NCBI Taxonomy" id="2212470"/>
    <lineage>
        <taxon>Bacteria</taxon>
        <taxon>Candidatus Eiseniibacteriota</taxon>
    </lineage>
</organism>
<keyword evidence="1" id="KW-1133">Transmembrane helix</keyword>
<keyword evidence="1" id="KW-0472">Membrane</keyword>
<evidence type="ECO:0000313" key="3">
    <source>
        <dbReference type="Proteomes" id="UP000319771"/>
    </source>
</evidence>
<evidence type="ECO:0008006" key="4">
    <source>
        <dbReference type="Google" id="ProtNLM"/>
    </source>
</evidence>
<evidence type="ECO:0000313" key="2">
    <source>
        <dbReference type="EMBL" id="TMQ70556.1"/>
    </source>
</evidence>
<proteinExistence type="predicted"/>
<protein>
    <recommendedName>
        <fullName evidence="4">Flp family type IVb pilin</fullName>
    </recommendedName>
</protein>
<reference evidence="2 3" key="1">
    <citation type="journal article" date="2019" name="Nat. Microbiol.">
        <title>Mediterranean grassland soil C-N compound turnover is dependent on rainfall and depth, and is mediated by genomically divergent microorganisms.</title>
        <authorList>
            <person name="Diamond S."/>
            <person name="Andeer P.F."/>
            <person name="Li Z."/>
            <person name="Crits-Christoph A."/>
            <person name="Burstein D."/>
            <person name="Anantharaman K."/>
            <person name="Lane K.R."/>
            <person name="Thomas B.C."/>
            <person name="Pan C."/>
            <person name="Northen T.R."/>
            <person name="Banfield J.F."/>
        </authorList>
    </citation>
    <scope>NUCLEOTIDE SEQUENCE [LARGE SCALE GENOMIC DNA]</scope>
    <source>
        <strain evidence="2">WS_11</strain>
    </source>
</reference>